<feature type="domain" description="DUF7847" evidence="3">
    <location>
        <begin position="3"/>
        <end position="234"/>
    </location>
</feature>
<feature type="transmembrane region" description="Helical" evidence="2">
    <location>
        <begin position="114"/>
        <end position="131"/>
    </location>
</feature>
<dbReference type="Pfam" id="PF25231">
    <property type="entry name" value="DUF7847"/>
    <property type="match status" value="1"/>
</dbReference>
<protein>
    <recommendedName>
        <fullName evidence="3">DUF7847 domain-containing protein</fullName>
    </recommendedName>
</protein>
<feature type="transmembrane region" description="Helical" evidence="2">
    <location>
        <begin position="177"/>
        <end position="200"/>
    </location>
</feature>
<dbReference type="RefSeq" id="WP_092730653.1">
    <property type="nucleotide sequence ID" value="NZ_FNPC01000001.1"/>
</dbReference>
<evidence type="ECO:0000313" key="5">
    <source>
        <dbReference type="Proteomes" id="UP000199079"/>
    </source>
</evidence>
<feature type="transmembrane region" description="Helical" evidence="2">
    <location>
        <begin position="67"/>
        <end position="93"/>
    </location>
</feature>
<evidence type="ECO:0000256" key="2">
    <source>
        <dbReference type="SAM" id="Phobius"/>
    </source>
</evidence>
<feature type="transmembrane region" description="Helical" evidence="2">
    <location>
        <begin position="21"/>
        <end position="47"/>
    </location>
</feature>
<organism evidence="4 5">
    <name type="scientific">Halopenitus persicus</name>
    <dbReference type="NCBI Taxonomy" id="1048396"/>
    <lineage>
        <taxon>Archaea</taxon>
        <taxon>Methanobacteriati</taxon>
        <taxon>Methanobacteriota</taxon>
        <taxon>Stenosarchaea group</taxon>
        <taxon>Halobacteria</taxon>
        <taxon>Halobacteriales</taxon>
        <taxon>Haloferacaceae</taxon>
        <taxon>Halopenitus</taxon>
    </lineage>
</organism>
<gene>
    <name evidence="4" type="ORF">SAMN05216564_101568</name>
</gene>
<keyword evidence="2" id="KW-1133">Transmembrane helix</keyword>
<evidence type="ECO:0000256" key="1">
    <source>
        <dbReference type="SAM" id="MobiDB-lite"/>
    </source>
</evidence>
<keyword evidence="2" id="KW-0472">Membrane</keyword>
<evidence type="ECO:0000259" key="3">
    <source>
        <dbReference type="Pfam" id="PF25231"/>
    </source>
</evidence>
<name>A0A1H3ES04_9EURY</name>
<feature type="region of interest" description="Disordered" evidence="1">
    <location>
        <begin position="239"/>
        <end position="264"/>
    </location>
</feature>
<feature type="transmembrane region" description="Helical" evidence="2">
    <location>
        <begin position="212"/>
        <end position="233"/>
    </location>
</feature>
<proteinExistence type="predicted"/>
<sequence length="264" mass="26860">MALQLGRTFSDGIRRVVTRTGALLLAMLLAVQFLVQTAINTVVIGLLPPEAAAALEGMLGLTLPVSAGVAGALLVVGIVAGAASLVVLSRALTRPVAELSTVPSRLFTRRPGRATLSMLVGGVLIAIAVTIGTAFLFVPGIFLSVCFMFFVFAVGVEDRGIVGGLKRSWGLSRGNRLKLAVFVVVAAVIGGLLGIVGSVLDLANAPVLAEVVTNTLGSVLFLLLYGAIAEAYLQVREDGPGGSGRAGPTGSGTASPTRTDGVEL</sequence>
<keyword evidence="5" id="KW-1185">Reference proteome</keyword>
<dbReference type="InterPro" id="IPR057169">
    <property type="entry name" value="DUF7847"/>
</dbReference>
<dbReference type="EMBL" id="FNPC01000001">
    <property type="protein sequence ID" value="SDX81405.1"/>
    <property type="molecule type" value="Genomic_DNA"/>
</dbReference>
<dbReference type="OrthoDB" id="205869at2157"/>
<feature type="compositionally biased region" description="Gly residues" evidence="1">
    <location>
        <begin position="240"/>
        <end position="250"/>
    </location>
</feature>
<feature type="transmembrane region" description="Helical" evidence="2">
    <location>
        <begin position="137"/>
        <end position="156"/>
    </location>
</feature>
<dbReference type="Proteomes" id="UP000199079">
    <property type="component" value="Unassembled WGS sequence"/>
</dbReference>
<accession>A0A1H3ES04</accession>
<evidence type="ECO:0000313" key="4">
    <source>
        <dbReference type="EMBL" id="SDX81405.1"/>
    </source>
</evidence>
<dbReference type="AlphaFoldDB" id="A0A1H3ES04"/>
<reference evidence="5" key="1">
    <citation type="submission" date="2016-10" db="EMBL/GenBank/DDBJ databases">
        <authorList>
            <person name="Varghese N."/>
            <person name="Submissions S."/>
        </authorList>
    </citation>
    <scope>NUCLEOTIDE SEQUENCE [LARGE SCALE GENOMIC DNA]</scope>
    <source>
        <strain evidence="5">DC30,IBRC 10041,KCTC 4046</strain>
    </source>
</reference>
<keyword evidence="2" id="KW-0812">Transmembrane</keyword>